<comment type="caution">
    <text evidence="12">The sequence shown here is derived from an EMBL/GenBank/DDBJ whole genome shotgun (WGS) entry which is preliminary data.</text>
</comment>
<keyword evidence="6 9" id="KW-0812">Transmembrane</keyword>
<dbReference type="NCBIfam" id="TIGR01843">
    <property type="entry name" value="type_I_hlyD"/>
    <property type="match status" value="1"/>
</dbReference>
<comment type="subcellular location">
    <subcellularLocation>
        <location evidence="1 9">Cell inner membrane</location>
        <topology evidence="1 9">Single-pass membrane protein</topology>
    </subcellularLocation>
</comment>
<name>A0A2S5KJ63_9PROT</name>
<dbReference type="Pfam" id="PF26002">
    <property type="entry name" value="Beta-barrel_AprE"/>
    <property type="match status" value="1"/>
</dbReference>
<dbReference type="PANTHER" id="PTHR30386:SF27">
    <property type="entry name" value="MEMBRANE FUSION PROTEIN (MFP) FAMILY PROTEIN"/>
    <property type="match status" value="1"/>
</dbReference>
<evidence type="ECO:0000256" key="9">
    <source>
        <dbReference type="RuleBase" id="RU365093"/>
    </source>
</evidence>
<accession>A0A2S5KJ63</accession>
<dbReference type="PRINTS" id="PR01490">
    <property type="entry name" value="RTXTOXIND"/>
</dbReference>
<evidence type="ECO:0000256" key="1">
    <source>
        <dbReference type="ARBA" id="ARBA00004377"/>
    </source>
</evidence>
<comment type="similarity">
    <text evidence="2 9">Belongs to the membrane fusion protein (MFP) (TC 8.A.1) family.</text>
</comment>
<evidence type="ECO:0000256" key="7">
    <source>
        <dbReference type="ARBA" id="ARBA00022989"/>
    </source>
</evidence>
<feature type="domain" description="AprE-like beta-barrel" evidence="11">
    <location>
        <begin position="343"/>
        <end position="430"/>
    </location>
</feature>
<keyword evidence="3 9" id="KW-0813">Transport</keyword>
<dbReference type="OrthoDB" id="9775513at2"/>
<dbReference type="GO" id="GO:0005886">
    <property type="term" value="C:plasma membrane"/>
    <property type="evidence" value="ECO:0007669"/>
    <property type="project" value="UniProtKB-SubCell"/>
</dbReference>
<feature type="transmembrane region" description="Helical" evidence="9">
    <location>
        <begin position="36"/>
        <end position="54"/>
    </location>
</feature>
<evidence type="ECO:0000256" key="8">
    <source>
        <dbReference type="ARBA" id="ARBA00023136"/>
    </source>
</evidence>
<keyword evidence="8 9" id="KW-0472">Membrane</keyword>
<evidence type="ECO:0000256" key="2">
    <source>
        <dbReference type="ARBA" id="ARBA00009477"/>
    </source>
</evidence>
<reference evidence="12 13" key="1">
    <citation type="submission" date="2018-02" db="EMBL/GenBank/DDBJ databases">
        <title>novel marine gammaproteobacteria from coastal saline agro ecosystem.</title>
        <authorList>
            <person name="Krishnan R."/>
            <person name="Ramesh Kumar N."/>
        </authorList>
    </citation>
    <scope>NUCLEOTIDE SEQUENCE [LARGE SCALE GENOMIC DNA]</scope>
    <source>
        <strain evidence="12 13">228</strain>
    </source>
</reference>
<organism evidence="12 13">
    <name type="scientific">Proteobacteria bacterium 228</name>
    <dbReference type="NCBI Taxonomy" id="2083153"/>
    <lineage>
        <taxon>Bacteria</taxon>
        <taxon>Pseudomonadati</taxon>
        <taxon>Pseudomonadota</taxon>
    </lineage>
</organism>
<dbReference type="InterPro" id="IPR050739">
    <property type="entry name" value="MFP"/>
</dbReference>
<evidence type="ECO:0000256" key="10">
    <source>
        <dbReference type="SAM" id="Coils"/>
    </source>
</evidence>
<dbReference type="GO" id="GO:0009306">
    <property type="term" value="P:protein secretion"/>
    <property type="evidence" value="ECO:0007669"/>
    <property type="project" value="InterPro"/>
</dbReference>
<keyword evidence="4 9" id="KW-1003">Cell membrane</keyword>
<feature type="coiled-coil region" evidence="10">
    <location>
        <begin position="279"/>
        <end position="306"/>
    </location>
</feature>
<dbReference type="Proteomes" id="UP000238196">
    <property type="component" value="Unassembled WGS sequence"/>
</dbReference>
<evidence type="ECO:0000256" key="4">
    <source>
        <dbReference type="ARBA" id="ARBA00022475"/>
    </source>
</evidence>
<evidence type="ECO:0000256" key="5">
    <source>
        <dbReference type="ARBA" id="ARBA00022519"/>
    </source>
</evidence>
<evidence type="ECO:0000313" key="13">
    <source>
        <dbReference type="Proteomes" id="UP000238196"/>
    </source>
</evidence>
<keyword evidence="7 9" id="KW-1133">Transmembrane helix</keyword>
<protein>
    <recommendedName>
        <fullName evidence="9">Membrane fusion protein (MFP) family protein</fullName>
    </recommendedName>
</protein>
<sequence>MANNAATQPLRKQDIYSFLPAAIELEQTPPVPLARTFLWTILALFIITIVWACVGEVDIIASAQGKVIPSARVKQIQALESAKVSSILVADGSRVLQGEVLIQLEDTAAASDAARYAAQLQNAEAQLWRLTAYTHWLEQGRTAPVTTFLLPVSPANADQRQQYLQLQQQADELLANISKGEQERLRLQAQQRVAEAEMLKNQRLQRVIGERVTALKTLQNKQLGSRAQYLELMQDLIEVEENVRVQQATRDQLSAAIIANQATSDALVHESYKTALNDLQQQVTQRDSLLQEKRKAEQRLSQFTLTSPIDGSVQDLAIHTIGGVVTPAQVLMQIIPDHGPIEVEAWIENQDIGFVHSGQHVELKVNAFNFTKYGVLTGKVAALSEDATLDRQDKQRYRALITLDRDTMDIDGKPVRLSPGMAVSAEIETGKRRVIEFFLSPLLRYKHESFTER</sequence>
<dbReference type="AlphaFoldDB" id="A0A2S5KJ63"/>
<dbReference type="EMBL" id="PRLP01000143">
    <property type="protein sequence ID" value="PPC74653.1"/>
    <property type="molecule type" value="Genomic_DNA"/>
</dbReference>
<dbReference type="PROSITE" id="PS00543">
    <property type="entry name" value="HLYD_FAMILY"/>
    <property type="match status" value="1"/>
</dbReference>
<gene>
    <name evidence="12" type="ORF">C4K68_25405</name>
</gene>
<feature type="coiled-coil region" evidence="10">
    <location>
        <begin position="156"/>
        <end position="190"/>
    </location>
</feature>
<keyword evidence="10" id="KW-0175">Coiled coil</keyword>
<evidence type="ECO:0000313" key="12">
    <source>
        <dbReference type="EMBL" id="PPC74653.1"/>
    </source>
</evidence>
<evidence type="ECO:0000259" key="11">
    <source>
        <dbReference type="Pfam" id="PF26002"/>
    </source>
</evidence>
<dbReference type="PANTHER" id="PTHR30386">
    <property type="entry name" value="MEMBRANE FUSION SUBUNIT OF EMRAB-TOLC MULTIDRUG EFFLUX PUMP"/>
    <property type="match status" value="1"/>
</dbReference>
<evidence type="ECO:0000256" key="6">
    <source>
        <dbReference type="ARBA" id="ARBA00022692"/>
    </source>
</evidence>
<dbReference type="InterPro" id="IPR058982">
    <property type="entry name" value="Beta-barrel_AprE"/>
</dbReference>
<dbReference type="InterPro" id="IPR010129">
    <property type="entry name" value="T1SS_HlyD"/>
</dbReference>
<evidence type="ECO:0000256" key="3">
    <source>
        <dbReference type="ARBA" id="ARBA00022448"/>
    </source>
</evidence>
<keyword evidence="5 9" id="KW-0997">Cell inner membrane</keyword>
<dbReference type="Gene3D" id="2.40.30.170">
    <property type="match status" value="1"/>
</dbReference>
<proteinExistence type="inferred from homology"/>
<dbReference type="InterPro" id="IPR006144">
    <property type="entry name" value="Secretion_HlyD_CS"/>
</dbReference>